<gene>
    <name evidence="2" type="ORF">BMF94_3266</name>
</gene>
<feature type="region of interest" description="Disordered" evidence="1">
    <location>
        <begin position="38"/>
        <end position="345"/>
    </location>
</feature>
<name>A0A2S5BAD5_9BASI</name>
<organism evidence="2 3">
    <name type="scientific">Rhodotorula taiwanensis</name>
    <dbReference type="NCBI Taxonomy" id="741276"/>
    <lineage>
        <taxon>Eukaryota</taxon>
        <taxon>Fungi</taxon>
        <taxon>Dikarya</taxon>
        <taxon>Basidiomycota</taxon>
        <taxon>Pucciniomycotina</taxon>
        <taxon>Microbotryomycetes</taxon>
        <taxon>Sporidiobolales</taxon>
        <taxon>Sporidiobolaceae</taxon>
        <taxon>Rhodotorula</taxon>
    </lineage>
</organism>
<protein>
    <submittedName>
        <fullName evidence="2">Uncharacterized protein</fullName>
    </submittedName>
</protein>
<feature type="compositionally biased region" description="Basic and acidic residues" evidence="1">
    <location>
        <begin position="178"/>
        <end position="194"/>
    </location>
</feature>
<feature type="compositionally biased region" description="Basic and acidic residues" evidence="1">
    <location>
        <begin position="308"/>
        <end position="318"/>
    </location>
</feature>
<feature type="compositionally biased region" description="Polar residues" evidence="1">
    <location>
        <begin position="535"/>
        <end position="545"/>
    </location>
</feature>
<dbReference type="AlphaFoldDB" id="A0A2S5BAD5"/>
<evidence type="ECO:0000256" key="1">
    <source>
        <dbReference type="SAM" id="MobiDB-lite"/>
    </source>
</evidence>
<accession>A0A2S5BAD5</accession>
<feature type="compositionally biased region" description="Acidic residues" evidence="1">
    <location>
        <begin position="249"/>
        <end position="263"/>
    </location>
</feature>
<dbReference type="Proteomes" id="UP000237144">
    <property type="component" value="Unassembled WGS sequence"/>
</dbReference>
<evidence type="ECO:0000313" key="3">
    <source>
        <dbReference type="Proteomes" id="UP000237144"/>
    </source>
</evidence>
<reference evidence="2 3" key="1">
    <citation type="journal article" date="2018" name="Front. Microbiol.">
        <title>Prospects for Fungal Bioremediation of Acidic Radioactive Waste Sites: Characterization and Genome Sequence of Rhodotorula taiwanensis MD1149.</title>
        <authorList>
            <person name="Tkavc R."/>
            <person name="Matrosova V.Y."/>
            <person name="Grichenko O.E."/>
            <person name="Gostincar C."/>
            <person name="Volpe R.P."/>
            <person name="Klimenkova P."/>
            <person name="Gaidamakova E.K."/>
            <person name="Zhou C.E."/>
            <person name="Stewart B.J."/>
            <person name="Lyman M.G."/>
            <person name="Malfatti S.A."/>
            <person name="Rubinfeld B."/>
            <person name="Courtot M."/>
            <person name="Singh J."/>
            <person name="Dalgard C.L."/>
            <person name="Hamilton T."/>
            <person name="Frey K.G."/>
            <person name="Gunde-Cimerman N."/>
            <person name="Dugan L."/>
            <person name="Daly M.J."/>
        </authorList>
    </citation>
    <scope>NUCLEOTIDE SEQUENCE [LARGE SCALE GENOMIC DNA]</scope>
    <source>
        <strain evidence="2 3">MD1149</strain>
    </source>
</reference>
<feature type="region of interest" description="Disordered" evidence="1">
    <location>
        <begin position="502"/>
        <end position="552"/>
    </location>
</feature>
<keyword evidence="3" id="KW-1185">Reference proteome</keyword>
<proteinExistence type="predicted"/>
<evidence type="ECO:0000313" key="2">
    <source>
        <dbReference type="EMBL" id="POY73728.1"/>
    </source>
</evidence>
<feature type="compositionally biased region" description="Low complexity" evidence="1">
    <location>
        <begin position="75"/>
        <end position="86"/>
    </location>
</feature>
<dbReference type="EMBL" id="PJQD01000035">
    <property type="protein sequence ID" value="POY73728.1"/>
    <property type="molecule type" value="Genomic_DNA"/>
</dbReference>
<dbReference type="OrthoDB" id="2530203at2759"/>
<feature type="compositionally biased region" description="Polar residues" evidence="1">
    <location>
        <begin position="321"/>
        <end position="330"/>
    </location>
</feature>
<comment type="caution">
    <text evidence="2">The sequence shown here is derived from an EMBL/GenBank/DDBJ whole genome shotgun (WGS) entry which is preliminary data.</text>
</comment>
<sequence>MPPHSALYDPALAAFDFRTLLPGLWRAGEFDKDVEAEAWSDNETVKGSSGPAAPPTTSRSPVRRATGPLPPPPSSSGRPRVAQVGAVGAGLGMARAKKRSNAGNKDKVTSSKKSTAHARTVPENRVDSSTAAAASSPLVERADVGRPNVAADSPYPSVFFNDDLSAAPLYPPPLRRTPPRELPRVELEHSHREPVGGGMPESPYSSSDELRIEHAYPDSSGMPIPMADDDEHWDAYRTQSAPPHRMVEWNDEEDGYADDDSDDFTSSSGYSADESPYSEDEERSSSTGQDEPRPFPNPRLKTQQKYLRPPEHDLEHPPASRTYQEQQQQHGPHKPASYLLSHPTYSPPTQAAVTAYPYVPSLPASALSHLSPYASPLMSPTATTPHEVRVEAVPSNLPSPTSEHAPHYDPAAFDEHAAAVAGQYYAAPVYEDVRGRNPHPRLLWRSVIDRDALEILDAHHERVRGGPLPRLALAQHEAAEQLPAVPQPLDQDAQPVQLGASGLEREREHTGVGDDEMKERVRRARGRRNDPNRRTWSQAGRQWSRQIEKCGL</sequence>
<feature type="compositionally biased region" description="Basic and acidic residues" evidence="1">
    <location>
        <begin position="503"/>
        <end position="519"/>
    </location>
</feature>